<organism evidence="2 3">
    <name type="scientific">Chlorella vulgaris</name>
    <name type="common">Green alga</name>
    <dbReference type="NCBI Taxonomy" id="3077"/>
    <lineage>
        <taxon>Eukaryota</taxon>
        <taxon>Viridiplantae</taxon>
        <taxon>Chlorophyta</taxon>
        <taxon>core chlorophytes</taxon>
        <taxon>Trebouxiophyceae</taxon>
        <taxon>Chlorellales</taxon>
        <taxon>Chlorellaceae</taxon>
        <taxon>Chlorella clade</taxon>
        <taxon>Chlorella</taxon>
    </lineage>
</organism>
<evidence type="ECO:0000256" key="1">
    <source>
        <dbReference type="SAM" id="MobiDB-lite"/>
    </source>
</evidence>
<comment type="caution">
    <text evidence="2">The sequence shown here is derived from an EMBL/GenBank/DDBJ whole genome shotgun (WGS) entry which is preliminary data.</text>
</comment>
<feature type="compositionally biased region" description="Polar residues" evidence="1">
    <location>
        <begin position="266"/>
        <end position="280"/>
    </location>
</feature>
<reference evidence="2" key="1">
    <citation type="journal article" date="2019" name="Plant J.">
        <title>Chlorella vulgaris genome assembly and annotation reveals the molecular basis for metabolic acclimation to high light conditions.</title>
        <authorList>
            <person name="Cecchin M."/>
            <person name="Marcolungo L."/>
            <person name="Rossato M."/>
            <person name="Girolomoni L."/>
            <person name="Cosentino E."/>
            <person name="Cuine S."/>
            <person name="Li-Beisson Y."/>
            <person name="Delledonne M."/>
            <person name="Ballottari M."/>
        </authorList>
    </citation>
    <scope>NUCLEOTIDE SEQUENCE</scope>
    <source>
        <strain evidence="2">211/11P</strain>
    </source>
</reference>
<feature type="compositionally biased region" description="Low complexity" evidence="1">
    <location>
        <begin position="830"/>
        <end position="846"/>
    </location>
</feature>
<feature type="region of interest" description="Disordered" evidence="1">
    <location>
        <begin position="713"/>
        <end position="901"/>
    </location>
</feature>
<feature type="region of interest" description="Disordered" evidence="1">
    <location>
        <begin position="541"/>
        <end position="568"/>
    </location>
</feature>
<feature type="compositionally biased region" description="Acidic residues" evidence="1">
    <location>
        <begin position="723"/>
        <end position="742"/>
    </location>
</feature>
<feature type="compositionally biased region" description="Low complexity" evidence="1">
    <location>
        <begin position="743"/>
        <end position="759"/>
    </location>
</feature>
<dbReference type="EMBL" id="SIDB01000008">
    <property type="protein sequence ID" value="KAI3429447.1"/>
    <property type="molecule type" value="Genomic_DNA"/>
</dbReference>
<feature type="region of interest" description="Disordered" evidence="1">
    <location>
        <begin position="583"/>
        <end position="672"/>
    </location>
</feature>
<feature type="region of interest" description="Disordered" evidence="1">
    <location>
        <begin position="443"/>
        <end position="463"/>
    </location>
</feature>
<dbReference type="AlphaFoldDB" id="A0A9D4TM74"/>
<gene>
    <name evidence="2" type="ORF">D9Q98_005540</name>
</gene>
<keyword evidence="3" id="KW-1185">Reference proteome</keyword>
<dbReference type="Proteomes" id="UP001055712">
    <property type="component" value="Unassembled WGS sequence"/>
</dbReference>
<feature type="compositionally biased region" description="Low complexity" evidence="1">
    <location>
        <begin position="558"/>
        <end position="568"/>
    </location>
</feature>
<protein>
    <submittedName>
        <fullName evidence="2">Uncharacterized protein</fullName>
    </submittedName>
</protein>
<feature type="compositionally biased region" description="Basic and acidic residues" evidence="1">
    <location>
        <begin position="782"/>
        <end position="791"/>
    </location>
</feature>
<accession>A0A9D4TM74</accession>
<feature type="region of interest" description="Disordered" evidence="1">
    <location>
        <begin position="261"/>
        <end position="281"/>
    </location>
</feature>
<feature type="compositionally biased region" description="Low complexity" evidence="1">
    <location>
        <begin position="583"/>
        <end position="601"/>
    </location>
</feature>
<dbReference type="OrthoDB" id="515824at2759"/>
<feature type="compositionally biased region" description="Acidic residues" evidence="1">
    <location>
        <begin position="884"/>
        <end position="897"/>
    </location>
</feature>
<feature type="compositionally biased region" description="Low complexity" evidence="1">
    <location>
        <begin position="609"/>
        <end position="623"/>
    </location>
</feature>
<feature type="compositionally biased region" description="Low complexity" evidence="1">
    <location>
        <begin position="713"/>
        <end position="722"/>
    </location>
</feature>
<evidence type="ECO:0000313" key="2">
    <source>
        <dbReference type="EMBL" id="KAI3429447.1"/>
    </source>
</evidence>
<feature type="region of interest" description="Disordered" evidence="1">
    <location>
        <begin position="294"/>
        <end position="357"/>
    </location>
</feature>
<feature type="compositionally biased region" description="Low complexity" evidence="1">
    <location>
        <begin position="306"/>
        <end position="330"/>
    </location>
</feature>
<feature type="region of interest" description="Disordered" evidence="1">
    <location>
        <begin position="177"/>
        <end position="198"/>
    </location>
</feature>
<proteinExistence type="predicted"/>
<reference evidence="2" key="2">
    <citation type="submission" date="2020-11" db="EMBL/GenBank/DDBJ databases">
        <authorList>
            <person name="Cecchin M."/>
            <person name="Marcolungo L."/>
            <person name="Rossato M."/>
            <person name="Girolomoni L."/>
            <person name="Cosentino E."/>
            <person name="Cuine S."/>
            <person name="Li-Beisson Y."/>
            <person name="Delledonne M."/>
            <person name="Ballottari M."/>
        </authorList>
    </citation>
    <scope>NUCLEOTIDE SEQUENCE</scope>
    <source>
        <strain evidence="2">211/11P</strain>
        <tissue evidence="2">Whole cell</tissue>
    </source>
</reference>
<name>A0A9D4TM74_CHLVU</name>
<evidence type="ECO:0000313" key="3">
    <source>
        <dbReference type="Proteomes" id="UP001055712"/>
    </source>
</evidence>
<sequence length="980" mass="101660">MAGVLFQACLEAYQAQSYSAQSDDAEFPDMDWEGWHEIAERLGVLDTVDAPIFRVRQAVKIAVSADTKHLQGERVKFDAVEDRLCDILSGGAPMSQVPDTQAEDVMLQPAKAKIVLRERRKKQHSKQHVLFYEVMFHNHPREEGSWLSQGQLRKNFPDSWQAMIQDFNERLASGRLLEPSPSDAEADAEADAPPAAATAAVDSAGRAVPSASAGVAAAARAIAGRSVSSGGGGGGGSLQLLSAVAGRLLPQARMPVAPRNIPLESQPESQPEQLYSSHGNGSVMPASMLLAGLAPQQRQQPTGTEAGRQAAAARRVAPLALQQQRAAAAGPPLPPIRSPQRPASYAQQAQPVHGSGLRAEQRAGLAFFAQPAAQHAAAGAASMPSRPGIDLFWEPAPARAAAPGALPSYGRGGEDAAAAAAAAVGPAPRPPPGYRSVPMAPPGWSPQHAQHAAAPVPPPGYQAAATRQFGRATTAADSFFAAGSPVPLLQQQPRPPQGYASPPAQRLPLVRPAVAAAAAALPAVSGQALVAAYRRKRGAEPLPAGSALGPPRPPPGWPNGQQAAGQQPVVATVVQQEQQPGVAVAVQQEQAHAPAASAKQPAAKRRKTGPAAAAAGTLVAGGAHRTRAALQVERGPAPSDSSGRCAKRARQGPASEAAADGGSGGEKEPADAAELAFQQALPLVASLWQNKAPSPCRLDRQPQLEGQQQLVPPVPAEQAAQQAEEEATPGDDAFFDAEEELQQESSQPQEQPPQQQQQRPDPELLHQVLRTQPDDVQWTNRGDVEGEKAEVSDGGSAESLPDTQLVLGGSGGAADDGVIVVPDTEEEQEAVAAAAATQHAQQQRQQKQVRRSGGAVPEQAGVEAARSGADGSGSGRGSEKEGGEGSDSEGGSDDDSVSDMSLAEHFKCGNIKGAKVTSGSKEVSLFVQLADGTKILVPTSRVLAMARKDCPGCQVLTKLTQFYESKSTGVSRPKTLRGAA</sequence>